<dbReference type="Pfam" id="PF00224">
    <property type="entry name" value="PK"/>
    <property type="match status" value="2"/>
</dbReference>
<feature type="domain" description="Pyruvate kinase barrel" evidence="20">
    <location>
        <begin position="31"/>
        <end position="74"/>
    </location>
</feature>
<keyword evidence="14 17" id="KW-0324">Glycolysis</keyword>
<evidence type="ECO:0000256" key="16">
    <source>
        <dbReference type="ARBA" id="ARBA00048152"/>
    </source>
</evidence>
<feature type="region of interest" description="Disordered" evidence="19">
    <location>
        <begin position="491"/>
        <end position="575"/>
    </location>
</feature>
<evidence type="ECO:0000256" key="11">
    <source>
        <dbReference type="ARBA" id="ARBA00022777"/>
    </source>
</evidence>
<evidence type="ECO:0000259" key="20">
    <source>
        <dbReference type="Pfam" id="PF00224"/>
    </source>
</evidence>
<evidence type="ECO:0000256" key="14">
    <source>
        <dbReference type="ARBA" id="ARBA00023152"/>
    </source>
</evidence>
<comment type="subunit">
    <text evidence="5">Homotetramer.</text>
</comment>
<dbReference type="GO" id="GO:0000287">
    <property type="term" value="F:magnesium ion binding"/>
    <property type="evidence" value="ECO:0007669"/>
    <property type="project" value="InterPro"/>
</dbReference>
<evidence type="ECO:0000256" key="17">
    <source>
        <dbReference type="RuleBase" id="RU000504"/>
    </source>
</evidence>
<dbReference type="PROSITE" id="PS00110">
    <property type="entry name" value="PYRUVATE_KINASE"/>
    <property type="match status" value="1"/>
</dbReference>
<dbReference type="FunFam" id="2.40.33.10:FF:000001">
    <property type="entry name" value="Pyruvate kinase"/>
    <property type="match status" value="1"/>
</dbReference>
<dbReference type="InterPro" id="IPR015795">
    <property type="entry name" value="Pyrv_Knase_C"/>
</dbReference>
<gene>
    <name evidence="22" type="ORF">B0H64DRAFT_418750</name>
</gene>
<protein>
    <recommendedName>
        <fullName evidence="7 17">Pyruvate kinase</fullName>
        <ecNumber evidence="6 17">2.7.1.40</ecNumber>
    </recommendedName>
</protein>
<evidence type="ECO:0000256" key="13">
    <source>
        <dbReference type="ARBA" id="ARBA00022842"/>
    </source>
</evidence>
<dbReference type="Pfam" id="PF02887">
    <property type="entry name" value="PK_C"/>
    <property type="match status" value="1"/>
</dbReference>
<feature type="domain" description="Pyruvate kinase barrel" evidence="20">
    <location>
        <begin position="81"/>
        <end position="302"/>
    </location>
</feature>
<dbReference type="CDD" id="cd00288">
    <property type="entry name" value="Pyruvate_Kinase"/>
    <property type="match status" value="1"/>
</dbReference>
<evidence type="ECO:0000256" key="7">
    <source>
        <dbReference type="ARBA" id="ARBA00018587"/>
    </source>
</evidence>
<dbReference type="InterPro" id="IPR015813">
    <property type="entry name" value="Pyrv/PenolPyrv_kinase-like_dom"/>
</dbReference>
<dbReference type="EMBL" id="JAUEPN010000006">
    <property type="protein sequence ID" value="KAK3292817.1"/>
    <property type="molecule type" value="Genomic_DNA"/>
</dbReference>
<keyword evidence="11 17" id="KW-0418">Kinase</keyword>
<keyword evidence="10" id="KW-0547">Nucleotide-binding</keyword>
<organism evidence="22 23">
    <name type="scientific">Chaetomium fimeti</name>
    <dbReference type="NCBI Taxonomy" id="1854472"/>
    <lineage>
        <taxon>Eukaryota</taxon>
        <taxon>Fungi</taxon>
        <taxon>Dikarya</taxon>
        <taxon>Ascomycota</taxon>
        <taxon>Pezizomycotina</taxon>
        <taxon>Sordariomycetes</taxon>
        <taxon>Sordariomycetidae</taxon>
        <taxon>Sordariales</taxon>
        <taxon>Chaetomiaceae</taxon>
        <taxon>Chaetomium</taxon>
    </lineage>
</organism>
<dbReference type="InterPro" id="IPR015793">
    <property type="entry name" value="Pyrv_Knase_brl"/>
</dbReference>
<accession>A0AAE0LPP4</accession>
<dbReference type="RefSeq" id="XP_062656331.1">
    <property type="nucleotide sequence ID" value="XM_062805341.1"/>
</dbReference>
<evidence type="ECO:0000256" key="19">
    <source>
        <dbReference type="SAM" id="MobiDB-lite"/>
    </source>
</evidence>
<reference evidence="22" key="1">
    <citation type="journal article" date="2023" name="Mol. Phylogenet. Evol.">
        <title>Genome-scale phylogeny and comparative genomics of the fungal order Sordariales.</title>
        <authorList>
            <person name="Hensen N."/>
            <person name="Bonometti L."/>
            <person name="Westerberg I."/>
            <person name="Brannstrom I.O."/>
            <person name="Guillou S."/>
            <person name="Cros-Aarteil S."/>
            <person name="Calhoun S."/>
            <person name="Haridas S."/>
            <person name="Kuo A."/>
            <person name="Mondo S."/>
            <person name="Pangilinan J."/>
            <person name="Riley R."/>
            <person name="LaButti K."/>
            <person name="Andreopoulos B."/>
            <person name="Lipzen A."/>
            <person name="Chen C."/>
            <person name="Yan M."/>
            <person name="Daum C."/>
            <person name="Ng V."/>
            <person name="Clum A."/>
            <person name="Steindorff A."/>
            <person name="Ohm R.A."/>
            <person name="Martin F."/>
            <person name="Silar P."/>
            <person name="Natvig D.O."/>
            <person name="Lalanne C."/>
            <person name="Gautier V."/>
            <person name="Ament-Velasquez S.L."/>
            <person name="Kruys A."/>
            <person name="Hutchinson M.I."/>
            <person name="Powell A.J."/>
            <person name="Barry K."/>
            <person name="Miller A.N."/>
            <person name="Grigoriev I.V."/>
            <person name="Debuchy R."/>
            <person name="Gladieux P."/>
            <person name="Hiltunen Thoren M."/>
            <person name="Johannesson H."/>
        </authorList>
    </citation>
    <scope>NUCLEOTIDE SEQUENCE</scope>
    <source>
        <strain evidence="22">CBS 168.71</strain>
    </source>
</reference>
<dbReference type="Gene3D" id="3.20.20.60">
    <property type="entry name" value="Phosphoenolpyruvate-binding domains"/>
    <property type="match status" value="1"/>
</dbReference>
<comment type="catalytic activity">
    <reaction evidence="16 17">
        <text>pyruvate + ATP = phosphoenolpyruvate + ADP + H(+)</text>
        <dbReference type="Rhea" id="RHEA:18157"/>
        <dbReference type="ChEBI" id="CHEBI:15361"/>
        <dbReference type="ChEBI" id="CHEBI:15378"/>
        <dbReference type="ChEBI" id="CHEBI:30616"/>
        <dbReference type="ChEBI" id="CHEBI:58702"/>
        <dbReference type="ChEBI" id="CHEBI:456216"/>
        <dbReference type="EC" id="2.7.1.40"/>
    </reaction>
</comment>
<dbReference type="Gene3D" id="3.40.1380.20">
    <property type="entry name" value="Pyruvate kinase, C-terminal domain"/>
    <property type="match status" value="1"/>
</dbReference>
<keyword evidence="23" id="KW-1185">Reference proteome</keyword>
<evidence type="ECO:0000256" key="18">
    <source>
        <dbReference type="SAM" id="Coils"/>
    </source>
</evidence>
<evidence type="ECO:0000256" key="12">
    <source>
        <dbReference type="ARBA" id="ARBA00022840"/>
    </source>
</evidence>
<dbReference type="GO" id="GO:0016301">
    <property type="term" value="F:kinase activity"/>
    <property type="evidence" value="ECO:0007669"/>
    <property type="project" value="UniProtKB-KW"/>
</dbReference>
<feature type="compositionally biased region" description="Basic and acidic residues" evidence="19">
    <location>
        <begin position="918"/>
        <end position="938"/>
    </location>
</feature>
<evidence type="ECO:0000256" key="5">
    <source>
        <dbReference type="ARBA" id="ARBA00011881"/>
    </source>
</evidence>
<dbReference type="Proteomes" id="UP001278766">
    <property type="component" value="Unassembled WGS sequence"/>
</dbReference>
<keyword evidence="9" id="KW-0479">Metal-binding</keyword>
<dbReference type="GO" id="GO:0030955">
    <property type="term" value="F:potassium ion binding"/>
    <property type="evidence" value="ECO:0007669"/>
    <property type="project" value="InterPro"/>
</dbReference>
<dbReference type="SUPFAM" id="SSF52935">
    <property type="entry name" value="PK C-terminal domain-like"/>
    <property type="match status" value="1"/>
</dbReference>
<dbReference type="InterPro" id="IPR018209">
    <property type="entry name" value="Pyrv_Knase_AS"/>
</dbReference>
<comment type="similarity">
    <text evidence="4 17">Belongs to the pyruvate kinase family.</text>
</comment>
<evidence type="ECO:0000256" key="9">
    <source>
        <dbReference type="ARBA" id="ARBA00022723"/>
    </source>
</evidence>
<dbReference type="AlphaFoldDB" id="A0AAE0LPP4"/>
<feature type="domain" description="Pyruvate kinase C-terminal" evidence="21">
    <location>
        <begin position="337"/>
        <end position="459"/>
    </location>
</feature>
<dbReference type="PANTHER" id="PTHR11817">
    <property type="entry name" value="PYRUVATE KINASE"/>
    <property type="match status" value="1"/>
</dbReference>
<feature type="compositionally biased region" description="Low complexity" evidence="19">
    <location>
        <begin position="684"/>
        <end position="702"/>
    </location>
</feature>
<evidence type="ECO:0000256" key="10">
    <source>
        <dbReference type="ARBA" id="ARBA00022741"/>
    </source>
</evidence>
<feature type="compositionally biased region" description="Acidic residues" evidence="19">
    <location>
        <begin position="939"/>
        <end position="949"/>
    </location>
</feature>
<comment type="cofactor">
    <cofactor evidence="2">
        <name>K(+)</name>
        <dbReference type="ChEBI" id="CHEBI:29103"/>
    </cofactor>
</comment>
<evidence type="ECO:0000256" key="4">
    <source>
        <dbReference type="ARBA" id="ARBA00008663"/>
    </source>
</evidence>
<proteinExistence type="inferred from homology"/>
<keyword evidence="18" id="KW-0175">Coiled coil</keyword>
<evidence type="ECO:0000256" key="6">
    <source>
        <dbReference type="ARBA" id="ARBA00012142"/>
    </source>
</evidence>
<keyword evidence="8 17" id="KW-0808">Transferase</keyword>
<feature type="region of interest" description="Disordered" evidence="19">
    <location>
        <begin position="808"/>
        <end position="831"/>
    </location>
</feature>
<comment type="caution">
    <text evidence="22">The sequence shown here is derived from an EMBL/GenBank/DDBJ whole genome shotgun (WGS) entry which is preliminary data.</text>
</comment>
<comment type="pathway">
    <text evidence="3 17">Carbohydrate degradation; glycolysis; pyruvate from D-glyceraldehyde 3-phosphate: step 5/5.</text>
</comment>
<evidence type="ECO:0000256" key="2">
    <source>
        <dbReference type="ARBA" id="ARBA00001958"/>
    </source>
</evidence>
<keyword evidence="13 17" id="KW-0460">Magnesium</keyword>
<feature type="compositionally biased region" description="Low complexity" evidence="19">
    <location>
        <begin position="665"/>
        <end position="677"/>
    </location>
</feature>
<dbReference type="Gene3D" id="2.40.33.10">
    <property type="entry name" value="PK beta-barrel domain-like"/>
    <property type="match status" value="1"/>
</dbReference>
<evidence type="ECO:0000313" key="22">
    <source>
        <dbReference type="EMBL" id="KAK3292817.1"/>
    </source>
</evidence>
<evidence type="ECO:0000313" key="23">
    <source>
        <dbReference type="Proteomes" id="UP001278766"/>
    </source>
</evidence>
<dbReference type="GO" id="GO:0004743">
    <property type="term" value="F:pyruvate kinase activity"/>
    <property type="evidence" value="ECO:0007669"/>
    <property type="project" value="UniProtKB-EC"/>
</dbReference>
<dbReference type="NCBIfam" id="TIGR01064">
    <property type="entry name" value="pyruv_kin"/>
    <property type="match status" value="1"/>
</dbReference>
<evidence type="ECO:0000256" key="15">
    <source>
        <dbReference type="ARBA" id="ARBA00023317"/>
    </source>
</evidence>
<reference evidence="22" key="2">
    <citation type="submission" date="2023-06" db="EMBL/GenBank/DDBJ databases">
        <authorList>
            <consortium name="Lawrence Berkeley National Laboratory"/>
            <person name="Haridas S."/>
            <person name="Hensen N."/>
            <person name="Bonometti L."/>
            <person name="Westerberg I."/>
            <person name="Brannstrom I.O."/>
            <person name="Guillou S."/>
            <person name="Cros-Aarteil S."/>
            <person name="Calhoun S."/>
            <person name="Kuo A."/>
            <person name="Mondo S."/>
            <person name="Pangilinan J."/>
            <person name="Riley R."/>
            <person name="Labutti K."/>
            <person name="Andreopoulos B."/>
            <person name="Lipzen A."/>
            <person name="Chen C."/>
            <person name="Yanf M."/>
            <person name="Daum C."/>
            <person name="Ng V."/>
            <person name="Clum A."/>
            <person name="Steindorff A."/>
            <person name="Ohm R."/>
            <person name="Martin F."/>
            <person name="Silar P."/>
            <person name="Natvig D."/>
            <person name="Lalanne C."/>
            <person name="Gautier V."/>
            <person name="Ament-Velasquez S.L."/>
            <person name="Kruys A."/>
            <person name="Hutchinson M.I."/>
            <person name="Powell A.J."/>
            <person name="Barry K."/>
            <person name="Miller A.N."/>
            <person name="Grigoriev I.V."/>
            <person name="Debuchy R."/>
            <person name="Gladieux P."/>
            <person name="Thoren M.H."/>
            <person name="Johannesson H."/>
        </authorList>
    </citation>
    <scope>NUCLEOTIDE SEQUENCE</scope>
    <source>
        <strain evidence="22">CBS 168.71</strain>
    </source>
</reference>
<evidence type="ECO:0000256" key="1">
    <source>
        <dbReference type="ARBA" id="ARBA00001946"/>
    </source>
</evidence>
<dbReference type="GO" id="GO:0005524">
    <property type="term" value="F:ATP binding"/>
    <property type="evidence" value="ECO:0007669"/>
    <property type="project" value="UniProtKB-KW"/>
</dbReference>
<dbReference type="FunFam" id="3.20.20.60:FF:000001">
    <property type="entry name" value="Pyruvate kinase"/>
    <property type="match status" value="1"/>
</dbReference>
<dbReference type="PRINTS" id="PR01050">
    <property type="entry name" value="PYRUVTKNASE"/>
</dbReference>
<keyword evidence="12" id="KW-0067">ATP-binding</keyword>
<sequence length="996" mass="109826">MATALDHLQLGGKIEWLAQLDTAYQPERNLRRTSIVCTIGPKTNSVEAINKLREAGLNVVRMNFSHGSYEYHRTYPARSADLRYVDYKNITKVIEPGRIIYVDDGVLAFEVLEIVDEKNIKARARNNGHISSRKGVNLPNTDVDLPALSEKDKNDLRFGVKNNVDMVFASFIRRGKDIQDIREVLGEQGRHIQIIAKIENRQGLNNFPEILAETDGVMVARGDLGIEIPAAEVFAAQKKIIAMCNIAGKPVICATQMLESMIKNPRPTRAEISDVGNAVTDGADCVMLSGETAKGVYPNEAVREMSEACLKAENSIPYVSHFEELCTLVKRPVPTVESCAMAAVRASLDLNASAIFVLSTSGESARLISKYRPVCPIIMITRNPSSSRYAHLYRGVYPFLFPEAKPDFTKVNWQEDVDRRIKWGLSHAIDLNILTEGETVVVVQGWKGGMGNTNTLRIVKADSSLAVAAMSEKLSYLPRLGFARSEGPILPLHNRTSPPIRKKPSEYALSDLSPHPDDALLSSSADNDRKVFYSPRRSPSPSPRYSGKMSDTGSSRSKQKQGVLFAGPPPPIATSQMFYRDEEDRDSSPPAPQHLEVSSFARNINSVLFDRTPSSPSRARSRDYDAEPDAIWLNLQRRERALQKDLQHLLDAQSTGLAANLEPHTTNPNTTPSDTNDAGPRSLSPTNTTRTASSRTTTTTTTTRHVMFHDQVSAPRTLTSSGTLVPAGEDGGLQESPGGTEFLRLRPERRTAEMARDWWEGEVEILEKRKEEVEKERAALEAGVEVWTGAVKLVSDFESDLRREMNGAGNTVTSNLKGKGKAGDTPALPAPEQTMYGQLDKMRTVMAGLEERLQITEENGWNLLICAIGAELEAFRQAEGMLREALRAAGFDVGDPDGDQGDSTPHMGRSTSLRNSRQRLDETDRGGSGKLLDLHDGPDAEEPESDNEVPPDLLVAPNDRHELSPALSRESSNEVPPEFLREHRSDEEYPGFGVMA</sequence>
<feature type="region of interest" description="Disordered" evidence="19">
    <location>
        <begin position="892"/>
        <end position="996"/>
    </location>
</feature>
<evidence type="ECO:0000256" key="3">
    <source>
        <dbReference type="ARBA" id="ARBA00004997"/>
    </source>
</evidence>
<feature type="region of interest" description="Disordered" evidence="19">
    <location>
        <begin position="717"/>
        <end position="740"/>
    </location>
</feature>
<dbReference type="InterPro" id="IPR036918">
    <property type="entry name" value="Pyrv_Knase_C_sf"/>
</dbReference>
<dbReference type="SUPFAM" id="SSF51621">
    <property type="entry name" value="Phosphoenolpyruvate/pyruvate domain"/>
    <property type="match status" value="1"/>
</dbReference>
<dbReference type="GO" id="GO:0006950">
    <property type="term" value="P:response to stress"/>
    <property type="evidence" value="ECO:0007669"/>
    <property type="project" value="UniProtKB-ARBA"/>
</dbReference>
<keyword evidence="15 22" id="KW-0670">Pyruvate</keyword>
<dbReference type="GeneID" id="87842289"/>
<feature type="compositionally biased region" description="Low complexity" evidence="19">
    <location>
        <begin position="533"/>
        <end position="546"/>
    </location>
</feature>
<evidence type="ECO:0000259" key="21">
    <source>
        <dbReference type="Pfam" id="PF02887"/>
    </source>
</evidence>
<dbReference type="InterPro" id="IPR040442">
    <property type="entry name" value="Pyrv_kinase-like_dom_sf"/>
</dbReference>
<feature type="coiled-coil region" evidence="18">
    <location>
        <begin position="756"/>
        <end position="783"/>
    </location>
</feature>
<feature type="region of interest" description="Disordered" evidence="19">
    <location>
        <begin position="658"/>
        <end position="702"/>
    </location>
</feature>
<evidence type="ECO:0000256" key="8">
    <source>
        <dbReference type="ARBA" id="ARBA00022679"/>
    </source>
</evidence>
<dbReference type="InterPro" id="IPR001697">
    <property type="entry name" value="Pyr_Knase"/>
</dbReference>
<dbReference type="EC" id="2.7.1.40" evidence="6 17"/>
<dbReference type="InterPro" id="IPR015806">
    <property type="entry name" value="Pyrv_Knase_insert_dom_sf"/>
</dbReference>
<dbReference type="FunFam" id="3.40.1380.20:FF:000001">
    <property type="entry name" value="Pyruvate kinase"/>
    <property type="match status" value="1"/>
</dbReference>
<name>A0AAE0LPP4_9PEZI</name>
<comment type="cofactor">
    <cofactor evidence="1">
        <name>Mg(2+)</name>
        <dbReference type="ChEBI" id="CHEBI:18420"/>
    </cofactor>
</comment>